<dbReference type="PROSITE" id="PS00710">
    <property type="entry name" value="PGM_PMM"/>
    <property type="match status" value="1"/>
</dbReference>
<keyword evidence="11" id="KW-1185">Reference proteome</keyword>
<dbReference type="InterPro" id="IPR005844">
    <property type="entry name" value="A-D-PHexomutase_a/b/a-I"/>
</dbReference>
<sequence length="575" mass="65484">MIYKDKYFQWLNNNYFDEETREELKNISGDEKEIEDRFYKDLEFGTGGLRGIIGAGTNRINIYTVRRATQGLCNYILNYGEEGKDKGVAIAYDSRFKSREFAEETAKVIAGNGIKVYLFKSLRPTPELSFAVREKKCIAGIVITASHNPPEYNGYKVYWEDGGQIVSHANKIIKEVKEIDNFEDIKIANFEEAKSLGLIKILGEEMDDLYINRLKEEVINKEVVEKVGDEFKIVYTPIHGTGNIPVRRVLTEIGFKNVLVVKKQELPDPNFPTVKYPNPEEKEVFELAIELAKKENADIIMGTDPDSDRVGVVVKNNEGEYTILNGNQIGCLLTEYILSSSEKKGILPENAAVIKTIVTSPMANIIGDNYGVKVIDVLTGFKYIGEMILQFEKDNSYKYIFGFEESYGSLKGDYVRDKDAVNACMMIGEMAAYYKSNGLSLYEALVNLYEKYGYYEENLHSLTLKGKEGLEKINSILKDFRENTPDSFNGKKVVEFRDYKTRESINMLKGTKNKIHLPESDVLYFTLEDESWVAIRPSGTEPKIKFYFGVKGDSFKDSKDKLNSLCNWVVNYVSK</sequence>
<gene>
    <name evidence="10" type="ORF">KQI86_15475</name>
</gene>
<evidence type="ECO:0000259" key="9">
    <source>
        <dbReference type="Pfam" id="PF02880"/>
    </source>
</evidence>
<evidence type="ECO:0000256" key="3">
    <source>
        <dbReference type="ARBA" id="ARBA00022723"/>
    </source>
</evidence>
<evidence type="ECO:0000256" key="5">
    <source>
        <dbReference type="ARBA" id="ARBA00023235"/>
    </source>
</evidence>
<dbReference type="Proteomes" id="UP000726170">
    <property type="component" value="Unassembled WGS sequence"/>
</dbReference>
<name>A0ABS6EL21_9CLOT</name>
<evidence type="ECO:0000256" key="2">
    <source>
        <dbReference type="ARBA" id="ARBA00022553"/>
    </source>
</evidence>
<proteinExistence type="inferred from homology"/>
<feature type="domain" description="Alpha-D-phosphohexomutase alpha/beta/alpha" evidence="9">
    <location>
        <begin position="325"/>
        <end position="452"/>
    </location>
</feature>
<dbReference type="PANTHER" id="PTHR45745:SF1">
    <property type="entry name" value="PHOSPHOGLUCOMUTASE 2B-RELATED"/>
    <property type="match status" value="1"/>
</dbReference>
<organism evidence="10 11">
    <name type="scientific">Clostridium mobile</name>
    <dbReference type="NCBI Taxonomy" id="2841512"/>
    <lineage>
        <taxon>Bacteria</taxon>
        <taxon>Bacillati</taxon>
        <taxon>Bacillota</taxon>
        <taxon>Clostridia</taxon>
        <taxon>Eubacteriales</taxon>
        <taxon>Clostridiaceae</taxon>
        <taxon>Clostridium</taxon>
    </lineage>
</organism>
<dbReference type="PANTHER" id="PTHR45745">
    <property type="entry name" value="PHOSPHOMANNOMUTASE 45A"/>
    <property type="match status" value="1"/>
</dbReference>
<evidence type="ECO:0000313" key="10">
    <source>
        <dbReference type="EMBL" id="MBU5485720.1"/>
    </source>
</evidence>
<dbReference type="Pfam" id="PF02878">
    <property type="entry name" value="PGM_PMM_I"/>
    <property type="match status" value="1"/>
</dbReference>
<feature type="domain" description="Alpha-D-phosphohexomutase alpha/beta/alpha" evidence="7">
    <location>
        <begin position="43"/>
        <end position="180"/>
    </location>
</feature>
<keyword evidence="3 6" id="KW-0479">Metal-binding</keyword>
<dbReference type="EMBL" id="JAHLQF010000004">
    <property type="protein sequence ID" value="MBU5485720.1"/>
    <property type="molecule type" value="Genomic_DNA"/>
</dbReference>
<accession>A0ABS6EL21</accession>
<evidence type="ECO:0000259" key="8">
    <source>
        <dbReference type="Pfam" id="PF02879"/>
    </source>
</evidence>
<comment type="cofactor">
    <cofactor evidence="1">
        <name>Mg(2+)</name>
        <dbReference type="ChEBI" id="CHEBI:18420"/>
    </cofactor>
</comment>
<dbReference type="CDD" id="cd05799">
    <property type="entry name" value="PGM2"/>
    <property type="match status" value="1"/>
</dbReference>
<keyword evidence="5" id="KW-0413">Isomerase</keyword>
<protein>
    <submittedName>
        <fullName evidence="10">Phospho-sugar mutase</fullName>
    </submittedName>
</protein>
<dbReference type="Pfam" id="PF02880">
    <property type="entry name" value="PGM_PMM_III"/>
    <property type="match status" value="1"/>
</dbReference>
<feature type="domain" description="Alpha-D-phosphohexomutase alpha/beta/alpha" evidence="8">
    <location>
        <begin position="210"/>
        <end position="316"/>
    </location>
</feature>
<keyword evidence="2" id="KW-0597">Phosphoprotein</keyword>
<evidence type="ECO:0000256" key="4">
    <source>
        <dbReference type="ARBA" id="ARBA00022842"/>
    </source>
</evidence>
<dbReference type="RefSeq" id="WP_216440293.1">
    <property type="nucleotide sequence ID" value="NZ_JAHLQF010000004.1"/>
</dbReference>
<evidence type="ECO:0000256" key="6">
    <source>
        <dbReference type="RuleBase" id="RU004326"/>
    </source>
</evidence>
<dbReference type="Pfam" id="PF02879">
    <property type="entry name" value="PGM_PMM_II"/>
    <property type="match status" value="1"/>
</dbReference>
<evidence type="ECO:0000256" key="1">
    <source>
        <dbReference type="ARBA" id="ARBA00001946"/>
    </source>
</evidence>
<comment type="similarity">
    <text evidence="6">Belongs to the phosphohexose mutase family.</text>
</comment>
<comment type="caution">
    <text evidence="10">The sequence shown here is derived from an EMBL/GenBank/DDBJ whole genome shotgun (WGS) entry which is preliminary data.</text>
</comment>
<dbReference type="InterPro" id="IPR005846">
    <property type="entry name" value="A-D-PHexomutase_a/b/a-III"/>
</dbReference>
<dbReference type="InterPro" id="IPR016066">
    <property type="entry name" value="A-D-PHexomutase_CS"/>
</dbReference>
<reference evidence="10 11" key="1">
    <citation type="submission" date="2021-06" db="EMBL/GenBank/DDBJ databases">
        <authorList>
            <person name="Sun Q."/>
            <person name="Li D."/>
        </authorList>
    </citation>
    <scope>NUCLEOTIDE SEQUENCE [LARGE SCALE GENOMIC DNA]</scope>
    <source>
        <strain evidence="10 11">MSJ-11</strain>
    </source>
</reference>
<keyword evidence="4 6" id="KW-0460">Magnesium</keyword>
<evidence type="ECO:0000259" key="7">
    <source>
        <dbReference type="Pfam" id="PF02878"/>
    </source>
</evidence>
<evidence type="ECO:0000313" key="11">
    <source>
        <dbReference type="Proteomes" id="UP000726170"/>
    </source>
</evidence>
<dbReference type="InterPro" id="IPR005845">
    <property type="entry name" value="A-D-PHexomutase_a/b/a-II"/>
</dbReference>